<dbReference type="InterPro" id="IPR036398">
    <property type="entry name" value="CA_dom_sf"/>
</dbReference>
<evidence type="ECO:0000256" key="1">
    <source>
        <dbReference type="SAM" id="Phobius"/>
    </source>
</evidence>
<sequence>MPHWDYGRQGADWTNIGQCGNTARQSPINVDDSKAMTMDKTFQYSYKPPAKVIFLNNGHTLEVKATGLIFGNLTFAGAEYVLEQLHFHAPTEHTFGGPTKHRELEMHLLHLNKEGAAAVVSVTFTSSGATAAHPLLTFLGQKPLPESGAEVEVNVNFEQFDLNNLISDTDIFYNYKGSLTTPPCSETVEWFVMKDPLFAKKAQLDVWKSALAYPGSNGNYREIQNSEGASRNAQPLTKVTSRYVASGLLVSELPGNVSKSRYNMGWAAIVSLVAGIVVLMVLIIGVVVWCVNRNKDAEGEGAYMLQPNPRVPYVEQRASFPYQEEEE</sequence>
<feature type="transmembrane region" description="Helical" evidence="1">
    <location>
        <begin position="266"/>
        <end position="291"/>
    </location>
</feature>
<dbReference type="OrthoDB" id="5986706at2759"/>
<evidence type="ECO:0000313" key="4">
    <source>
        <dbReference type="Proteomes" id="UP000041254"/>
    </source>
</evidence>
<name>A0A0G4GLF5_VITBC</name>
<dbReference type="SUPFAM" id="SSF51069">
    <property type="entry name" value="Carbonic anhydrase"/>
    <property type="match status" value="1"/>
</dbReference>
<dbReference type="PhylomeDB" id="A0A0G4GLF5"/>
<dbReference type="PROSITE" id="PS51144">
    <property type="entry name" value="ALPHA_CA_2"/>
    <property type="match status" value="1"/>
</dbReference>
<protein>
    <recommendedName>
        <fullName evidence="2">Alpha-carbonic anhydrase domain-containing protein</fullName>
    </recommendedName>
</protein>
<feature type="domain" description="Alpha-carbonic anhydrase" evidence="2">
    <location>
        <begin position="2"/>
        <end position="248"/>
    </location>
</feature>
<keyword evidence="1" id="KW-1133">Transmembrane helix</keyword>
<dbReference type="AlphaFoldDB" id="A0A0G4GLF5"/>
<keyword evidence="4" id="KW-1185">Reference proteome</keyword>
<dbReference type="VEuPathDB" id="CryptoDB:Vbra_18227"/>
<keyword evidence="1" id="KW-0812">Transmembrane</keyword>
<gene>
    <name evidence="3" type="ORF">Vbra_18227</name>
</gene>
<dbReference type="Proteomes" id="UP000041254">
    <property type="component" value="Unassembled WGS sequence"/>
</dbReference>
<dbReference type="Pfam" id="PF00194">
    <property type="entry name" value="Carb_anhydrase"/>
    <property type="match status" value="1"/>
</dbReference>
<dbReference type="CDD" id="cd03124">
    <property type="entry name" value="alpha_CA_prokaryotic_like"/>
    <property type="match status" value="1"/>
</dbReference>
<dbReference type="Gene3D" id="3.10.200.10">
    <property type="entry name" value="Alpha carbonic anhydrase"/>
    <property type="match status" value="1"/>
</dbReference>
<dbReference type="GO" id="GO:0006730">
    <property type="term" value="P:one-carbon metabolic process"/>
    <property type="evidence" value="ECO:0007669"/>
    <property type="project" value="TreeGrafter"/>
</dbReference>
<dbReference type="GO" id="GO:0008270">
    <property type="term" value="F:zinc ion binding"/>
    <property type="evidence" value="ECO:0007669"/>
    <property type="project" value="InterPro"/>
</dbReference>
<dbReference type="OMA" id="HRYKLVQ"/>
<proteinExistence type="predicted"/>
<organism evidence="3 4">
    <name type="scientific">Vitrella brassicaformis (strain CCMP3155)</name>
    <dbReference type="NCBI Taxonomy" id="1169540"/>
    <lineage>
        <taxon>Eukaryota</taxon>
        <taxon>Sar</taxon>
        <taxon>Alveolata</taxon>
        <taxon>Colpodellida</taxon>
        <taxon>Vitrellaceae</taxon>
        <taxon>Vitrella</taxon>
    </lineage>
</organism>
<dbReference type="GO" id="GO:0004089">
    <property type="term" value="F:carbonate dehydratase activity"/>
    <property type="evidence" value="ECO:0007669"/>
    <property type="project" value="InterPro"/>
</dbReference>
<dbReference type="InterPro" id="IPR001148">
    <property type="entry name" value="CA_dom"/>
</dbReference>
<dbReference type="PANTHER" id="PTHR18952">
    <property type="entry name" value="CARBONIC ANHYDRASE"/>
    <property type="match status" value="1"/>
</dbReference>
<evidence type="ECO:0000259" key="2">
    <source>
        <dbReference type="PROSITE" id="PS51144"/>
    </source>
</evidence>
<dbReference type="InParanoid" id="A0A0G4GLF5"/>
<accession>A0A0G4GLF5</accession>
<dbReference type="STRING" id="1169540.A0A0G4GLF5"/>
<keyword evidence="1" id="KW-0472">Membrane</keyword>
<reference evidence="3 4" key="1">
    <citation type="submission" date="2014-11" db="EMBL/GenBank/DDBJ databases">
        <authorList>
            <person name="Zhu J."/>
            <person name="Qi W."/>
            <person name="Song R."/>
        </authorList>
    </citation>
    <scope>NUCLEOTIDE SEQUENCE [LARGE SCALE GENOMIC DNA]</scope>
</reference>
<dbReference type="PANTHER" id="PTHR18952:SF276">
    <property type="entry name" value="CHROMOSOME UNDETERMINED SCAFFOLD_53, WHOLE GENOME SHOTGUN SEQUENCE"/>
    <property type="match status" value="1"/>
</dbReference>
<dbReference type="SMART" id="SM01057">
    <property type="entry name" value="Carb_anhydrase"/>
    <property type="match status" value="1"/>
</dbReference>
<dbReference type="InterPro" id="IPR041891">
    <property type="entry name" value="Alpha_CA_prokaryot-like"/>
</dbReference>
<evidence type="ECO:0000313" key="3">
    <source>
        <dbReference type="EMBL" id="CEM30951.1"/>
    </source>
</evidence>
<dbReference type="EMBL" id="CDMY01000708">
    <property type="protein sequence ID" value="CEM30951.1"/>
    <property type="molecule type" value="Genomic_DNA"/>
</dbReference>
<dbReference type="InterPro" id="IPR023561">
    <property type="entry name" value="Carbonic_anhydrase_a-class"/>
</dbReference>